<dbReference type="RefSeq" id="WP_093405620.1">
    <property type="nucleotide sequence ID" value="NZ_BOPD01000011.1"/>
</dbReference>
<accession>A0A9W5XJ14</accession>
<feature type="transmembrane region" description="Helical" evidence="1">
    <location>
        <begin position="42"/>
        <end position="63"/>
    </location>
</feature>
<comment type="caution">
    <text evidence="2">The sequence shown here is derived from an EMBL/GenBank/DDBJ whole genome shotgun (WGS) entry which is preliminary data.</text>
</comment>
<keyword evidence="1" id="KW-1133">Transmembrane helix</keyword>
<reference evidence="2" key="1">
    <citation type="submission" date="2021-01" db="EMBL/GenBank/DDBJ databases">
        <title>Whole genome shotgun sequence of Verrucosispora sediminis NBRC 107745.</title>
        <authorList>
            <person name="Komaki H."/>
            <person name="Tamura T."/>
        </authorList>
    </citation>
    <scope>NUCLEOTIDE SEQUENCE</scope>
    <source>
        <strain evidence="2">NBRC 107745</strain>
    </source>
</reference>
<dbReference type="PANTHER" id="PTHR23530:SF1">
    <property type="entry name" value="PERMEASE, MAJOR FACILITATOR SUPERFAMILY-RELATED"/>
    <property type="match status" value="1"/>
</dbReference>
<dbReference type="AlphaFoldDB" id="A0A9W5XJ14"/>
<dbReference type="Gene3D" id="1.20.1250.20">
    <property type="entry name" value="MFS general substrate transporter like domains"/>
    <property type="match status" value="2"/>
</dbReference>
<dbReference type="InterPro" id="IPR053160">
    <property type="entry name" value="MFS_DHA3_Transporter"/>
</dbReference>
<feature type="transmembrane region" description="Helical" evidence="1">
    <location>
        <begin position="341"/>
        <end position="357"/>
    </location>
</feature>
<organism evidence="2 3">
    <name type="scientific">Micromonospora sediminimaris</name>
    <dbReference type="NCBI Taxonomy" id="547162"/>
    <lineage>
        <taxon>Bacteria</taxon>
        <taxon>Bacillati</taxon>
        <taxon>Actinomycetota</taxon>
        <taxon>Actinomycetes</taxon>
        <taxon>Micromonosporales</taxon>
        <taxon>Micromonosporaceae</taxon>
        <taxon>Micromonospora</taxon>
    </lineage>
</organism>
<sequence>MTPTSPRARRLAGTLYAYAFLTDLVLLYPVYALLFADTGLSVGQISSLFVIWSLASIALEVPSGAWADATSRRRMLCLAPLCTAAGFALWTLAPSYPAFAAGFVLWGAGGALASGATEALVFDELDRLGAADRYARVIGRARTAGTLGVLASIVLAAPVLAFGGYPAVGAASIAVCLLAAAVAVRFPEHRQATRPAGVASAPPGGLDVDRAVPRGVDRAASADLDADLAVPAVGRAAPTVVSGPADTVTAADPDGDELGWWQGLRAGVAEARGHRSVRRAVLLVAGVGAVWGALDEYTPLLARDTGVALTTVPLLLLIVTLGQVVGGLLAPVGQRFGSRGFALLLAGSALALAGGALSGHPAAFGLVAVAFCGLQLASVLADARLQARITGPGRATVTSLAGMATDLTIIVVYGGYGLVATVAGNRVAFAVAAVPYLLIAVALAIRPSDDRRPLASVGVARGG</sequence>
<feature type="transmembrane region" description="Helical" evidence="1">
    <location>
        <begin position="75"/>
        <end position="93"/>
    </location>
</feature>
<evidence type="ECO:0000313" key="3">
    <source>
        <dbReference type="Proteomes" id="UP000607311"/>
    </source>
</evidence>
<dbReference type="SUPFAM" id="SSF103473">
    <property type="entry name" value="MFS general substrate transporter"/>
    <property type="match status" value="1"/>
</dbReference>
<evidence type="ECO:0000256" key="1">
    <source>
        <dbReference type="SAM" id="Phobius"/>
    </source>
</evidence>
<dbReference type="InterPro" id="IPR011701">
    <property type="entry name" value="MFS"/>
</dbReference>
<name>A0A9W5XJ14_9ACTN</name>
<feature type="transmembrane region" description="Helical" evidence="1">
    <location>
        <begin position="167"/>
        <end position="186"/>
    </location>
</feature>
<dbReference type="Proteomes" id="UP000607311">
    <property type="component" value="Unassembled WGS sequence"/>
</dbReference>
<protein>
    <submittedName>
        <fullName evidence="2">MFS transporter</fullName>
    </submittedName>
</protein>
<dbReference type="Pfam" id="PF07690">
    <property type="entry name" value="MFS_1"/>
    <property type="match status" value="1"/>
</dbReference>
<dbReference type="PANTHER" id="PTHR23530">
    <property type="entry name" value="TRANSPORT PROTEIN-RELATED"/>
    <property type="match status" value="1"/>
</dbReference>
<dbReference type="OrthoDB" id="350307at2"/>
<feature type="transmembrane region" description="Helical" evidence="1">
    <location>
        <begin position="363"/>
        <end position="383"/>
    </location>
</feature>
<feature type="transmembrane region" description="Helical" evidence="1">
    <location>
        <begin position="143"/>
        <end position="161"/>
    </location>
</feature>
<gene>
    <name evidence="2" type="ORF">Vse01_20790</name>
</gene>
<feature type="transmembrane region" description="Helical" evidence="1">
    <location>
        <begin position="306"/>
        <end position="329"/>
    </location>
</feature>
<feature type="transmembrane region" description="Helical" evidence="1">
    <location>
        <begin position="99"/>
        <end position="122"/>
    </location>
</feature>
<dbReference type="GO" id="GO:0022857">
    <property type="term" value="F:transmembrane transporter activity"/>
    <property type="evidence" value="ECO:0007669"/>
    <property type="project" value="InterPro"/>
</dbReference>
<keyword evidence="3" id="KW-1185">Reference proteome</keyword>
<feature type="transmembrane region" description="Helical" evidence="1">
    <location>
        <begin position="15"/>
        <end position="36"/>
    </location>
</feature>
<feature type="transmembrane region" description="Helical" evidence="1">
    <location>
        <begin position="277"/>
        <end position="294"/>
    </location>
</feature>
<feature type="transmembrane region" description="Helical" evidence="1">
    <location>
        <begin position="427"/>
        <end position="445"/>
    </location>
</feature>
<evidence type="ECO:0000313" key="2">
    <source>
        <dbReference type="EMBL" id="GIJ32931.1"/>
    </source>
</evidence>
<dbReference type="InterPro" id="IPR036259">
    <property type="entry name" value="MFS_trans_sf"/>
</dbReference>
<dbReference type="EMBL" id="BOPD01000011">
    <property type="protein sequence ID" value="GIJ32931.1"/>
    <property type="molecule type" value="Genomic_DNA"/>
</dbReference>
<feature type="transmembrane region" description="Helical" evidence="1">
    <location>
        <begin position="395"/>
        <end position="415"/>
    </location>
</feature>
<keyword evidence="1" id="KW-0812">Transmembrane</keyword>
<proteinExistence type="predicted"/>
<keyword evidence="1" id="KW-0472">Membrane</keyword>